<proteinExistence type="inferred from homology"/>
<keyword evidence="3" id="KW-0862">Zinc</keyword>
<evidence type="ECO:0000256" key="4">
    <source>
        <dbReference type="ARBA" id="ARBA00023239"/>
    </source>
</evidence>
<dbReference type="KEGG" id="cate:C2869_07060"/>
<dbReference type="AlphaFoldDB" id="A0A2S0VPR6"/>
<dbReference type="Gene3D" id="3.90.1590.10">
    <property type="entry name" value="glutathione-dependent formaldehyde- activating enzyme (gfa)"/>
    <property type="match status" value="1"/>
</dbReference>
<dbReference type="Proteomes" id="UP000244441">
    <property type="component" value="Chromosome"/>
</dbReference>
<dbReference type="PROSITE" id="PS51891">
    <property type="entry name" value="CENP_V_GFA"/>
    <property type="match status" value="1"/>
</dbReference>
<evidence type="ECO:0000256" key="1">
    <source>
        <dbReference type="ARBA" id="ARBA00005495"/>
    </source>
</evidence>
<dbReference type="GO" id="GO:0046872">
    <property type="term" value="F:metal ion binding"/>
    <property type="evidence" value="ECO:0007669"/>
    <property type="project" value="UniProtKB-KW"/>
</dbReference>
<evidence type="ECO:0000313" key="6">
    <source>
        <dbReference type="EMBL" id="AWB66208.1"/>
    </source>
</evidence>
<evidence type="ECO:0000259" key="5">
    <source>
        <dbReference type="PROSITE" id="PS51891"/>
    </source>
</evidence>
<dbReference type="SUPFAM" id="SSF51316">
    <property type="entry name" value="Mss4-like"/>
    <property type="match status" value="1"/>
</dbReference>
<name>A0A2S0VPR6_9ALTE</name>
<dbReference type="Pfam" id="PF04828">
    <property type="entry name" value="GFA"/>
    <property type="match status" value="1"/>
</dbReference>
<reference evidence="6 7" key="1">
    <citation type="submission" date="2018-01" db="EMBL/GenBank/DDBJ databases">
        <title>Genome sequence of a Cantenovulum-like bacteria.</title>
        <authorList>
            <person name="Tan W.R."/>
            <person name="Lau N.-S."/>
            <person name="Go F."/>
            <person name="Amirul A.-A.A."/>
        </authorList>
    </citation>
    <scope>NUCLEOTIDE SEQUENCE [LARGE SCALE GENOMIC DNA]</scope>
    <source>
        <strain evidence="6 7">CCB-QB4</strain>
    </source>
</reference>
<dbReference type="OrthoDB" id="4188830at2"/>
<gene>
    <name evidence="6" type="ORF">C2869_07060</name>
</gene>
<dbReference type="InterPro" id="IPR011057">
    <property type="entry name" value="Mss4-like_sf"/>
</dbReference>
<keyword evidence="2" id="KW-0479">Metal-binding</keyword>
<accession>A0A2S0VPR6</accession>
<dbReference type="EMBL" id="CP026604">
    <property type="protein sequence ID" value="AWB66208.1"/>
    <property type="molecule type" value="Genomic_DNA"/>
</dbReference>
<keyword evidence="4" id="KW-0456">Lyase</keyword>
<protein>
    <submittedName>
        <fullName evidence="6">Aldehyde-activating protein</fullName>
    </submittedName>
</protein>
<dbReference type="GO" id="GO:0016846">
    <property type="term" value="F:carbon-sulfur lyase activity"/>
    <property type="evidence" value="ECO:0007669"/>
    <property type="project" value="InterPro"/>
</dbReference>
<evidence type="ECO:0000256" key="3">
    <source>
        <dbReference type="ARBA" id="ARBA00022833"/>
    </source>
</evidence>
<feature type="domain" description="CENP-V/GFA" evidence="5">
    <location>
        <begin position="4"/>
        <end position="118"/>
    </location>
</feature>
<organism evidence="6 7">
    <name type="scientific">Saccharobesus litoralis</name>
    <dbReference type="NCBI Taxonomy" id="2172099"/>
    <lineage>
        <taxon>Bacteria</taxon>
        <taxon>Pseudomonadati</taxon>
        <taxon>Pseudomonadota</taxon>
        <taxon>Gammaproteobacteria</taxon>
        <taxon>Alteromonadales</taxon>
        <taxon>Alteromonadaceae</taxon>
        <taxon>Saccharobesus</taxon>
    </lineage>
</organism>
<dbReference type="PANTHER" id="PTHR33337:SF40">
    <property type="entry name" value="CENP-V_GFA DOMAIN-CONTAINING PROTEIN-RELATED"/>
    <property type="match status" value="1"/>
</dbReference>
<sequence>MSSIKGSCNCNAVTYQVTGDIKKVVNCHCNLCRKMNGSVFSTYAAVLTSDFSLLSGELKSHKVSENATKHFCPNCGTPIFNSNPKLAGLNILHLGSLDTSNELTPDVNIYCESEVSWAKNVNSIPSIEQGVG</sequence>
<keyword evidence="7" id="KW-1185">Reference proteome</keyword>
<evidence type="ECO:0000313" key="7">
    <source>
        <dbReference type="Proteomes" id="UP000244441"/>
    </source>
</evidence>
<comment type="similarity">
    <text evidence="1">Belongs to the Gfa family.</text>
</comment>
<dbReference type="InterPro" id="IPR006913">
    <property type="entry name" value="CENP-V/GFA"/>
</dbReference>
<dbReference type="PANTHER" id="PTHR33337">
    <property type="entry name" value="GFA DOMAIN-CONTAINING PROTEIN"/>
    <property type="match status" value="1"/>
</dbReference>
<dbReference type="RefSeq" id="WP_108602280.1">
    <property type="nucleotide sequence ID" value="NZ_CP026604.1"/>
</dbReference>
<evidence type="ECO:0000256" key="2">
    <source>
        <dbReference type="ARBA" id="ARBA00022723"/>
    </source>
</evidence>